<reference evidence="2 3" key="1">
    <citation type="journal article" date="2017" name="Environ. Microbiol.">
        <title>Decay of the glycolytic pathway and adaptation to intranuclear parasitism within Enterocytozoonidae microsporidia.</title>
        <authorList>
            <person name="Wiredu Boakye D."/>
            <person name="Jaroenlak P."/>
            <person name="Prachumwat A."/>
            <person name="Williams T.A."/>
            <person name="Bateman K.S."/>
            <person name="Itsathitphaisarn O."/>
            <person name="Sritunyalucksana K."/>
            <person name="Paszkiewicz K.H."/>
            <person name="Moore K.A."/>
            <person name="Stentiford G.D."/>
            <person name="Williams B.A."/>
        </authorList>
    </citation>
    <scope>NUCLEOTIDE SEQUENCE [LARGE SCALE GENOMIC DNA]</scope>
    <source>
        <strain evidence="2 3">GB1</strain>
    </source>
</reference>
<dbReference type="AlphaFoldDB" id="A0A1Y1S418"/>
<organism evidence="2 3">
    <name type="scientific">Enterospora canceri</name>
    <dbReference type="NCBI Taxonomy" id="1081671"/>
    <lineage>
        <taxon>Eukaryota</taxon>
        <taxon>Fungi</taxon>
        <taxon>Fungi incertae sedis</taxon>
        <taxon>Microsporidia</taxon>
        <taxon>Enterocytozoonidae</taxon>
        <taxon>Enterospora</taxon>
    </lineage>
</organism>
<comment type="caution">
    <text evidence="2">The sequence shown here is derived from an EMBL/GenBank/DDBJ whole genome shotgun (WGS) entry which is preliminary data.</text>
</comment>
<evidence type="ECO:0000256" key="1">
    <source>
        <dbReference type="SAM" id="SignalP"/>
    </source>
</evidence>
<keyword evidence="1" id="KW-0732">Signal</keyword>
<sequence length="36" mass="4106">MGRNFFFFFFSHTIRLFDSMVLAGINPSDLHAKAGL</sequence>
<protein>
    <submittedName>
        <fullName evidence="2">Uncharacterized protein</fullName>
    </submittedName>
</protein>
<evidence type="ECO:0000313" key="2">
    <source>
        <dbReference type="EMBL" id="ORD93100.1"/>
    </source>
</evidence>
<dbReference type="Proteomes" id="UP000192639">
    <property type="component" value="Unassembled WGS sequence"/>
</dbReference>
<name>A0A1Y1S418_9MICR</name>
<keyword evidence="3" id="KW-1185">Reference proteome</keyword>
<proteinExistence type="predicted"/>
<dbReference type="EMBL" id="LWDP01000217">
    <property type="protein sequence ID" value="ORD93100.1"/>
    <property type="molecule type" value="Genomic_DNA"/>
</dbReference>
<evidence type="ECO:0000313" key="3">
    <source>
        <dbReference type="Proteomes" id="UP000192639"/>
    </source>
</evidence>
<feature type="signal peptide" evidence="1">
    <location>
        <begin position="1"/>
        <end position="16"/>
    </location>
</feature>
<feature type="chain" id="PRO_5013163816" evidence="1">
    <location>
        <begin position="17"/>
        <end position="36"/>
    </location>
</feature>
<dbReference type="VEuPathDB" id="MicrosporidiaDB:ECANGB1_2744"/>
<gene>
    <name evidence="2" type="ORF">ECANGB1_2744</name>
</gene>
<accession>A0A1Y1S418</accession>